<accession>A0ABV5KP32</accession>
<dbReference type="NCBIfam" id="NF040601">
    <property type="entry name" value="TerS_not_xtmA"/>
    <property type="match status" value="1"/>
</dbReference>
<dbReference type="RefSeq" id="WP_377494785.1">
    <property type="nucleotide sequence ID" value="NZ_JBHMDO010000022.1"/>
</dbReference>
<evidence type="ECO:0000256" key="1">
    <source>
        <dbReference type="SAM" id="MobiDB-lite"/>
    </source>
</evidence>
<proteinExistence type="predicted"/>
<name>A0ABV5KP32_9BACL</name>
<dbReference type="Pfam" id="PF10668">
    <property type="entry name" value="Phage_terminase"/>
    <property type="match status" value="1"/>
</dbReference>
<reference evidence="3 4" key="1">
    <citation type="submission" date="2024-09" db="EMBL/GenBank/DDBJ databases">
        <authorList>
            <person name="Sun Q."/>
            <person name="Mori K."/>
        </authorList>
    </citation>
    <scope>NUCLEOTIDE SEQUENCE [LARGE SCALE GENOMIC DNA]</scope>
    <source>
        <strain evidence="3 4">TISTR 2452</strain>
    </source>
</reference>
<feature type="compositionally biased region" description="Low complexity" evidence="1">
    <location>
        <begin position="60"/>
        <end position="69"/>
    </location>
</feature>
<feature type="region of interest" description="Disordered" evidence="1">
    <location>
        <begin position="43"/>
        <end position="85"/>
    </location>
</feature>
<dbReference type="EMBL" id="JBHMDO010000022">
    <property type="protein sequence ID" value="MFB9326984.1"/>
    <property type="molecule type" value="Genomic_DNA"/>
</dbReference>
<protein>
    <submittedName>
        <fullName evidence="3">Phage terminase small subunit</fullName>
    </submittedName>
</protein>
<dbReference type="Proteomes" id="UP001589747">
    <property type="component" value="Unassembled WGS sequence"/>
</dbReference>
<feature type="compositionally biased region" description="Basic and acidic residues" evidence="1">
    <location>
        <begin position="43"/>
        <end position="56"/>
    </location>
</feature>
<gene>
    <name evidence="3" type="primary">terS</name>
    <name evidence="3" type="ORF">ACFFSY_13735</name>
</gene>
<comment type="caution">
    <text evidence="3">The sequence shown here is derived from an EMBL/GenBank/DDBJ whole genome shotgun (WGS) entry which is preliminary data.</text>
</comment>
<keyword evidence="4" id="KW-1185">Reference proteome</keyword>
<evidence type="ECO:0000313" key="4">
    <source>
        <dbReference type="Proteomes" id="UP001589747"/>
    </source>
</evidence>
<evidence type="ECO:0000313" key="3">
    <source>
        <dbReference type="EMBL" id="MFB9326984.1"/>
    </source>
</evidence>
<organism evidence="3 4">
    <name type="scientific">Paenibacillus aurantiacus</name>
    <dbReference type="NCBI Taxonomy" id="1936118"/>
    <lineage>
        <taxon>Bacteria</taxon>
        <taxon>Bacillati</taxon>
        <taxon>Bacillota</taxon>
        <taxon>Bacilli</taxon>
        <taxon>Bacillales</taxon>
        <taxon>Paenibacillaceae</taxon>
        <taxon>Paenibacillus</taxon>
    </lineage>
</organism>
<evidence type="ECO:0000259" key="2">
    <source>
        <dbReference type="Pfam" id="PF10668"/>
    </source>
</evidence>
<dbReference type="InterPro" id="IPR018925">
    <property type="entry name" value="XtmA-like_N"/>
</dbReference>
<sequence length="245" mass="28123">MSRERSPLRKKALKLWLDSNRQLQPTAIARALGTSGSQIRKWKSLDKWDELPEGPRKKGAQPGNKNAKGNKGGGAPKGNRNAFKNGNGAIWEDSFDWVERMLLYEVDTDPVGQINNQIRMLEIRERRCLLRINQIMDGWDQSEQISKSQLIDEETEVTMIEQDGKVAAMTVNQPRFGEVERITKTPQQLERILSIEETLTRIQDKKAKLIDMKTKLGLKQLSEQEAALRIQKMQLEIKKMEEAAW</sequence>
<feature type="domain" description="PBSX phage terminase small subunit-like N-terminal" evidence="2">
    <location>
        <begin position="1"/>
        <end position="50"/>
    </location>
</feature>